<dbReference type="OrthoDB" id="3047721at2759"/>
<accession>A0A0C2Y2S2</accession>
<proteinExistence type="predicted"/>
<feature type="region of interest" description="Disordered" evidence="1">
    <location>
        <begin position="190"/>
        <end position="226"/>
    </location>
</feature>
<reference evidence="2 3" key="1">
    <citation type="submission" date="2014-04" db="EMBL/GenBank/DDBJ databases">
        <authorList>
            <consortium name="DOE Joint Genome Institute"/>
            <person name="Kuo A."/>
            <person name="Gay G."/>
            <person name="Dore J."/>
            <person name="Kohler A."/>
            <person name="Nagy L.G."/>
            <person name="Floudas D."/>
            <person name="Copeland A."/>
            <person name="Barry K.W."/>
            <person name="Cichocki N."/>
            <person name="Veneault-Fourrey C."/>
            <person name="LaButti K."/>
            <person name="Lindquist E.A."/>
            <person name="Lipzen A."/>
            <person name="Lundell T."/>
            <person name="Morin E."/>
            <person name="Murat C."/>
            <person name="Sun H."/>
            <person name="Tunlid A."/>
            <person name="Henrissat B."/>
            <person name="Grigoriev I.V."/>
            <person name="Hibbett D.S."/>
            <person name="Martin F."/>
            <person name="Nordberg H.P."/>
            <person name="Cantor M.N."/>
            <person name="Hua S.X."/>
        </authorList>
    </citation>
    <scope>NUCLEOTIDE SEQUENCE [LARGE SCALE GENOMIC DNA]</scope>
    <source>
        <strain evidence="3">h7</strain>
    </source>
</reference>
<evidence type="ECO:0000256" key="1">
    <source>
        <dbReference type="SAM" id="MobiDB-lite"/>
    </source>
</evidence>
<evidence type="ECO:0000313" key="2">
    <source>
        <dbReference type="EMBL" id="KIM44103.1"/>
    </source>
</evidence>
<dbReference type="AlphaFoldDB" id="A0A0C2Y2S2"/>
<keyword evidence="3" id="KW-1185">Reference proteome</keyword>
<reference evidence="3" key="2">
    <citation type="submission" date="2015-01" db="EMBL/GenBank/DDBJ databases">
        <title>Evolutionary Origins and Diversification of the Mycorrhizal Mutualists.</title>
        <authorList>
            <consortium name="DOE Joint Genome Institute"/>
            <consortium name="Mycorrhizal Genomics Consortium"/>
            <person name="Kohler A."/>
            <person name="Kuo A."/>
            <person name="Nagy L.G."/>
            <person name="Floudas D."/>
            <person name="Copeland A."/>
            <person name="Barry K.W."/>
            <person name="Cichocki N."/>
            <person name="Veneault-Fourrey C."/>
            <person name="LaButti K."/>
            <person name="Lindquist E.A."/>
            <person name="Lipzen A."/>
            <person name="Lundell T."/>
            <person name="Morin E."/>
            <person name="Murat C."/>
            <person name="Riley R."/>
            <person name="Ohm R."/>
            <person name="Sun H."/>
            <person name="Tunlid A."/>
            <person name="Henrissat B."/>
            <person name="Grigoriev I.V."/>
            <person name="Hibbett D.S."/>
            <person name="Martin F."/>
        </authorList>
    </citation>
    <scope>NUCLEOTIDE SEQUENCE [LARGE SCALE GENOMIC DNA]</scope>
    <source>
        <strain evidence="3">h7</strain>
    </source>
</reference>
<sequence length="226" mass="24412">MLQSRPIPHPRREQPSTQRPNQARRITAFFASIRKNASVPSRPVGLYQGGNGLYHPPPHDGRPAYVSHPHSHRTLPPANSVSPHIIGWTRVADSVVGPHPNAQPLSSRIATQAEINMISGHVHIPWAYNDASGRPPPIPVKVQKPVTAYQQQFTPTTSPTATASARTPTPQAPLKDVGNLRAQGRAIFGTVNHAARGSASKGKGVRQPRGKENTPPALSSFATRRD</sequence>
<organism evidence="2 3">
    <name type="scientific">Hebeloma cylindrosporum</name>
    <dbReference type="NCBI Taxonomy" id="76867"/>
    <lineage>
        <taxon>Eukaryota</taxon>
        <taxon>Fungi</taxon>
        <taxon>Dikarya</taxon>
        <taxon>Basidiomycota</taxon>
        <taxon>Agaricomycotina</taxon>
        <taxon>Agaricomycetes</taxon>
        <taxon>Agaricomycetidae</taxon>
        <taxon>Agaricales</taxon>
        <taxon>Agaricineae</taxon>
        <taxon>Hymenogastraceae</taxon>
        <taxon>Hebeloma</taxon>
    </lineage>
</organism>
<feature type="region of interest" description="Disordered" evidence="1">
    <location>
        <begin position="155"/>
        <end position="176"/>
    </location>
</feature>
<name>A0A0C2Y2S2_HEBCY</name>
<dbReference type="HOGENOM" id="CLU_1224907_0_0_1"/>
<feature type="region of interest" description="Disordered" evidence="1">
    <location>
        <begin position="1"/>
        <end position="24"/>
    </location>
</feature>
<dbReference type="EMBL" id="KN831774">
    <property type="protein sequence ID" value="KIM44103.1"/>
    <property type="molecule type" value="Genomic_DNA"/>
</dbReference>
<feature type="compositionally biased region" description="Low complexity" evidence="1">
    <location>
        <begin position="155"/>
        <end position="173"/>
    </location>
</feature>
<gene>
    <name evidence="2" type="ORF">M413DRAFT_375038</name>
</gene>
<dbReference type="Proteomes" id="UP000053424">
    <property type="component" value="Unassembled WGS sequence"/>
</dbReference>
<evidence type="ECO:0000313" key="3">
    <source>
        <dbReference type="Proteomes" id="UP000053424"/>
    </source>
</evidence>
<protein>
    <submittedName>
        <fullName evidence="2">Uncharacterized protein</fullName>
    </submittedName>
</protein>
<feature type="compositionally biased region" description="Polar residues" evidence="1">
    <location>
        <begin position="216"/>
        <end position="226"/>
    </location>
</feature>